<feature type="region of interest" description="Disordered" evidence="2">
    <location>
        <begin position="18"/>
        <end position="63"/>
    </location>
</feature>
<evidence type="ECO:0000256" key="2">
    <source>
        <dbReference type="SAM" id="MobiDB-lite"/>
    </source>
</evidence>
<organism evidence="3 4">
    <name type="scientific">Phytophthora pseudosyringae</name>
    <dbReference type="NCBI Taxonomy" id="221518"/>
    <lineage>
        <taxon>Eukaryota</taxon>
        <taxon>Sar</taxon>
        <taxon>Stramenopiles</taxon>
        <taxon>Oomycota</taxon>
        <taxon>Peronosporomycetes</taxon>
        <taxon>Peronosporales</taxon>
        <taxon>Peronosporaceae</taxon>
        <taxon>Phytophthora</taxon>
    </lineage>
</organism>
<name>A0A8T1V8I4_9STRA</name>
<feature type="compositionally biased region" description="Low complexity" evidence="2">
    <location>
        <begin position="18"/>
        <end position="31"/>
    </location>
</feature>
<reference evidence="3" key="1">
    <citation type="submission" date="2021-02" db="EMBL/GenBank/DDBJ databases">
        <authorList>
            <person name="Palmer J.M."/>
        </authorList>
    </citation>
    <scope>NUCLEOTIDE SEQUENCE</scope>
    <source>
        <strain evidence="3">SCRP734</strain>
    </source>
</reference>
<protein>
    <recommendedName>
        <fullName evidence="5">M96 mating-specific protein family</fullName>
    </recommendedName>
</protein>
<evidence type="ECO:0000313" key="3">
    <source>
        <dbReference type="EMBL" id="KAG7376408.1"/>
    </source>
</evidence>
<feature type="coiled-coil region" evidence="1">
    <location>
        <begin position="71"/>
        <end position="98"/>
    </location>
</feature>
<evidence type="ECO:0000256" key="1">
    <source>
        <dbReference type="SAM" id="Coils"/>
    </source>
</evidence>
<evidence type="ECO:0008006" key="5">
    <source>
        <dbReference type="Google" id="ProtNLM"/>
    </source>
</evidence>
<keyword evidence="1" id="KW-0175">Coiled coil</keyword>
<dbReference type="Proteomes" id="UP000694044">
    <property type="component" value="Unassembled WGS sequence"/>
</dbReference>
<dbReference type="OrthoDB" id="102880at2759"/>
<comment type="caution">
    <text evidence="3">The sequence shown here is derived from an EMBL/GenBank/DDBJ whole genome shotgun (WGS) entry which is preliminary data.</text>
</comment>
<evidence type="ECO:0000313" key="4">
    <source>
        <dbReference type="Proteomes" id="UP000694044"/>
    </source>
</evidence>
<dbReference type="AlphaFoldDB" id="A0A8T1V8I4"/>
<sequence length="409" mass="46333">MDDTTTLSEVLTLLDAVDSNESDSSSAASFDVESEVGLDAVPKVSQQQPQLKTKKDRRQKEGPVRYTTNLQRRKKAELKALREEAHRLNTQLEHLQLARLSHIGLVPVFSPQDSNPSVWRSLAMIESEARERAERTNRELKSIMANQIMVNSSIRKILGRSNLLVGMDFVFEPQPRSDRPLQQVDFSDAILIELSSSLERLRLETDKVFPTLEENLSIMCSSRSKHHESGRNCVETTSITPMACSMQKAAEILWRHITTKKNKDTQKSFRFVRTRNPYSLERSCMISLPDGNNLLNLDGVNIVYKYEETNRIILVGTTTWFLPTGGLQFEDHLWTVISPSPNNPLHVSVVRSCYQLQVKHVVTASVLPLDVGHIEEVVLNSIGRKLRNVLQLQQNELLEQVDPVTDAAK</sequence>
<dbReference type="EMBL" id="JAGDFM010000708">
    <property type="protein sequence ID" value="KAG7376408.1"/>
    <property type="molecule type" value="Genomic_DNA"/>
</dbReference>
<accession>A0A8T1V8I4</accession>
<gene>
    <name evidence="3" type="ORF">PHYPSEUDO_013586</name>
</gene>
<keyword evidence="4" id="KW-1185">Reference proteome</keyword>
<proteinExistence type="predicted"/>